<evidence type="ECO:0000313" key="4">
    <source>
        <dbReference type="Proteomes" id="UP000727993"/>
    </source>
</evidence>
<feature type="domain" description="Acyl-CoA thioesterase-like C-terminal" evidence="2">
    <location>
        <begin position="125"/>
        <end position="260"/>
    </location>
</feature>
<organism evidence="3 4">
    <name type="scientific">Candidatus Neomicrothrix subdominans</name>
    <dbReference type="NCBI Taxonomy" id="2954438"/>
    <lineage>
        <taxon>Bacteria</taxon>
        <taxon>Bacillati</taxon>
        <taxon>Actinomycetota</taxon>
        <taxon>Acidimicrobiia</taxon>
        <taxon>Acidimicrobiales</taxon>
        <taxon>Microthrixaceae</taxon>
        <taxon>Candidatus Neomicrothrix</taxon>
    </lineage>
</organism>
<evidence type="ECO:0000313" key="3">
    <source>
        <dbReference type="EMBL" id="MBK9298778.1"/>
    </source>
</evidence>
<dbReference type="InterPro" id="IPR049450">
    <property type="entry name" value="ACOT8-like_C"/>
</dbReference>
<dbReference type="Proteomes" id="UP000727993">
    <property type="component" value="Unassembled WGS sequence"/>
</dbReference>
<dbReference type="Gene3D" id="2.40.160.210">
    <property type="entry name" value="Acyl-CoA thioesterase, double hotdog domain"/>
    <property type="match status" value="1"/>
</dbReference>
<reference evidence="3 4" key="1">
    <citation type="submission" date="2020-10" db="EMBL/GenBank/DDBJ databases">
        <title>Connecting structure to function with the recovery of over 1000 high-quality activated sludge metagenome-assembled genomes encoding full-length rRNA genes using long-read sequencing.</title>
        <authorList>
            <person name="Singleton C.M."/>
            <person name="Petriglieri F."/>
            <person name="Kristensen J.M."/>
            <person name="Kirkegaard R.H."/>
            <person name="Michaelsen T.Y."/>
            <person name="Andersen M.H."/>
            <person name="Karst S.M."/>
            <person name="Dueholm M.S."/>
            <person name="Nielsen P.H."/>
            <person name="Albertsen M."/>
        </authorList>
    </citation>
    <scope>NUCLEOTIDE SEQUENCE [LARGE SCALE GENOMIC DNA]</scope>
    <source>
        <strain evidence="3">Lyne_18-Q3-R50-59_MAXAC.006</strain>
    </source>
</reference>
<sequence length="292" mass="31543">MDVGEFLGLEATHNPHRWYLPVAPGLATLGKFLFGGAGLGASILALERTTERPVVWATAQYLSYAMIGEIVDLDVTIPAAGRNTAQARVVGRVGDREILTVNAALGERELDRTGQWTEMPDVPAPDDCEIRESTGGGGSSIMSRIESRLAVGQQWDQLNGEPAEDGRAAMWVRLRDVDPSAASLAVLGDYVPWGISQAFGSWTRSNSLDNTLRVIQVVPTDWVLLDVRIQAVHHGFGHGDVYQWSSDGTLMGIASQSAIVREVSEPTPGRLPPWMTREIEAASDRAPTGTSE</sequence>
<accession>A0A936NG55</accession>
<protein>
    <submittedName>
        <fullName evidence="3">Thioesterase family protein</fullName>
    </submittedName>
</protein>
<comment type="caution">
    <text evidence="3">The sequence shown here is derived from an EMBL/GenBank/DDBJ whole genome shotgun (WGS) entry which is preliminary data.</text>
</comment>
<dbReference type="AlphaFoldDB" id="A0A936NG55"/>
<dbReference type="EMBL" id="JADJZA010000010">
    <property type="protein sequence ID" value="MBK9298778.1"/>
    <property type="molecule type" value="Genomic_DNA"/>
</dbReference>
<name>A0A936NG55_9ACTN</name>
<gene>
    <name evidence="3" type="ORF">IPN02_18500</name>
</gene>
<evidence type="ECO:0000256" key="1">
    <source>
        <dbReference type="SAM" id="MobiDB-lite"/>
    </source>
</evidence>
<dbReference type="InterPro" id="IPR042171">
    <property type="entry name" value="Acyl-CoA_hotdog"/>
</dbReference>
<feature type="region of interest" description="Disordered" evidence="1">
    <location>
        <begin position="265"/>
        <end position="292"/>
    </location>
</feature>
<proteinExistence type="predicted"/>
<evidence type="ECO:0000259" key="2">
    <source>
        <dbReference type="Pfam" id="PF20789"/>
    </source>
</evidence>
<dbReference type="Pfam" id="PF20789">
    <property type="entry name" value="4HBT_3C"/>
    <property type="match status" value="1"/>
</dbReference>
<dbReference type="SUPFAM" id="SSF54637">
    <property type="entry name" value="Thioesterase/thiol ester dehydrase-isomerase"/>
    <property type="match status" value="2"/>
</dbReference>
<dbReference type="InterPro" id="IPR029069">
    <property type="entry name" value="HotDog_dom_sf"/>
</dbReference>